<dbReference type="Proteomes" id="UP001162029">
    <property type="component" value="Unassembled WGS sequence"/>
</dbReference>
<evidence type="ECO:0000256" key="1">
    <source>
        <dbReference type="SAM" id="MobiDB-lite"/>
    </source>
</evidence>
<comment type="caution">
    <text evidence="3">The sequence shown here is derived from an EMBL/GenBank/DDBJ whole genome shotgun (WGS) entry which is preliminary data.</text>
</comment>
<evidence type="ECO:0000259" key="2">
    <source>
        <dbReference type="Pfam" id="PF23588"/>
    </source>
</evidence>
<evidence type="ECO:0000313" key="4">
    <source>
        <dbReference type="Proteomes" id="UP001162029"/>
    </source>
</evidence>
<dbReference type="Gene3D" id="1.10.10.60">
    <property type="entry name" value="Homeodomain-like"/>
    <property type="match status" value="1"/>
</dbReference>
<feature type="region of interest" description="Disordered" evidence="1">
    <location>
        <begin position="97"/>
        <end position="121"/>
    </location>
</feature>
<reference evidence="3" key="1">
    <citation type="submission" date="2022-12" db="EMBL/GenBank/DDBJ databases">
        <authorList>
            <person name="Webb A."/>
        </authorList>
    </citation>
    <scope>NUCLEOTIDE SEQUENCE</scope>
    <source>
        <strain evidence="3">Pd1</strain>
    </source>
</reference>
<name>A0AAV0UC59_9STRA</name>
<dbReference type="AlphaFoldDB" id="A0AAV0UC59"/>
<sequence length="627" mass="68082">MRSSDTEAVVNSGAPMAVGGPLSHFGTAGRLPNKRKPVSAHDRLAMKLNGRKTANAKTKKTSASVAGIGTIPPVSVMTNKPVAKAVIAMSSMPLLTGNSSSSDHGGDAGGDGYSSSVSRSSQPAVDGKVVRAMLRAMLRFGDLTDVGLYPTAVNFADEYKMPSFIERANLQTTTKISIDRLHTLTNEVAQKAKQAVEARPPQDNIKIAEVEAKSTQIIERLYENLKLRIAVQRALRIAGCSSGNAQVNAQGAYVLVAKQSDLSVLGVNTRDLPNWTWAEKEHDWSQRKDAALLLGVYVHGFGSWEDVLNDDLLHFQGQRALKGERLKKRAENLLKRLPPPDFHAGDPRIVQQASSLSFACTNSGQSLGAQFSAIIQSGAIPGVTASTSAVSATGGGRMARAAERFATRQQNGEEVAGRHYVGGSGSQGMDDGRQQKVPATGSAQSSFVDREPEEGEIGGASLSQSTSSLRKRRSLSGDQTLSRKKHRNSSSKKERRKKEHRRADRTPLPLLSLDECYEKWKPNKKLCEIRQVLKKMKIMTEWSRNHKDETVVEKVCKYVSTIGEAIDRVVTQHQDKAEPDESSHEVDELCTSLWTYAAGFTPFAPLGFERLYDDICADADALVATKS</sequence>
<evidence type="ECO:0000313" key="3">
    <source>
        <dbReference type="EMBL" id="CAI5733440.1"/>
    </source>
</evidence>
<gene>
    <name evidence="3" type="ORF">PDE001_LOCUS5399</name>
</gene>
<feature type="region of interest" description="Disordered" evidence="1">
    <location>
        <begin position="407"/>
        <end position="505"/>
    </location>
</feature>
<dbReference type="EMBL" id="CANTFM010000998">
    <property type="protein sequence ID" value="CAI5733440.1"/>
    <property type="molecule type" value="Genomic_DNA"/>
</dbReference>
<dbReference type="Pfam" id="PF23588">
    <property type="entry name" value="HTH_CHD1_Hrp3"/>
    <property type="match status" value="1"/>
</dbReference>
<protein>
    <recommendedName>
        <fullName evidence="2">ATP-dependent helicase CHD1-2/hrp3 HTH domain-containing protein</fullName>
    </recommendedName>
</protein>
<feature type="compositionally biased region" description="Basic residues" evidence="1">
    <location>
        <begin position="482"/>
        <end position="500"/>
    </location>
</feature>
<dbReference type="InterPro" id="IPR056302">
    <property type="entry name" value="CHD1-2/Hrp3_HTH"/>
</dbReference>
<feature type="region of interest" description="Disordered" evidence="1">
    <location>
        <begin position="1"/>
        <end position="38"/>
    </location>
</feature>
<keyword evidence="4" id="KW-1185">Reference proteome</keyword>
<organism evidence="3 4">
    <name type="scientific">Peronospora destructor</name>
    <dbReference type="NCBI Taxonomy" id="86335"/>
    <lineage>
        <taxon>Eukaryota</taxon>
        <taxon>Sar</taxon>
        <taxon>Stramenopiles</taxon>
        <taxon>Oomycota</taxon>
        <taxon>Peronosporomycetes</taxon>
        <taxon>Peronosporales</taxon>
        <taxon>Peronosporaceae</taxon>
        <taxon>Peronospora</taxon>
    </lineage>
</organism>
<feature type="domain" description="ATP-dependent helicase CHD1-2/hrp3 HTH" evidence="2">
    <location>
        <begin position="282"/>
        <end position="335"/>
    </location>
</feature>
<proteinExistence type="predicted"/>
<accession>A0AAV0UC59</accession>